<feature type="compositionally biased region" description="Low complexity" evidence="1">
    <location>
        <begin position="269"/>
        <end position="280"/>
    </location>
</feature>
<accession>A0A7V8JU45</accession>
<evidence type="ECO:0000313" key="2">
    <source>
        <dbReference type="EMBL" id="KAF1043697.1"/>
    </source>
</evidence>
<evidence type="ECO:0000313" key="3">
    <source>
        <dbReference type="Proteomes" id="UP000462435"/>
    </source>
</evidence>
<dbReference type="EMBL" id="WNDX01000055">
    <property type="protein sequence ID" value="KAF1043697.1"/>
    <property type="molecule type" value="Genomic_DNA"/>
</dbReference>
<organism evidence="2 3">
    <name type="scientific">Herbaspirillum frisingense</name>
    <dbReference type="NCBI Taxonomy" id="92645"/>
    <lineage>
        <taxon>Bacteria</taxon>
        <taxon>Pseudomonadati</taxon>
        <taxon>Pseudomonadota</taxon>
        <taxon>Betaproteobacteria</taxon>
        <taxon>Burkholderiales</taxon>
        <taxon>Oxalobacteraceae</taxon>
        <taxon>Herbaspirillum</taxon>
    </lineage>
</organism>
<proteinExistence type="predicted"/>
<evidence type="ECO:0000256" key="1">
    <source>
        <dbReference type="SAM" id="MobiDB-lite"/>
    </source>
</evidence>
<comment type="caution">
    <text evidence="2">The sequence shown here is derived from an EMBL/GenBank/DDBJ whole genome shotgun (WGS) entry which is preliminary data.</text>
</comment>
<protein>
    <submittedName>
        <fullName evidence="2">Uncharacterized protein</fullName>
    </submittedName>
</protein>
<reference evidence="3" key="1">
    <citation type="journal article" date="2020" name="MBio">
        <title>Horizontal gene transfer to a defensive symbiont with a reduced genome amongst a multipartite beetle microbiome.</title>
        <authorList>
            <person name="Waterworth S.C."/>
            <person name="Florez L.V."/>
            <person name="Rees E.R."/>
            <person name="Hertweck C."/>
            <person name="Kaltenpoth M."/>
            <person name="Kwan J.C."/>
        </authorList>
    </citation>
    <scope>NUCLEOTIDE SEQUENCE [LARGE SCALE GENOMIC DNA]</scope>
</reference>
<sequence length="592" mass="65349">MTIHLFQICADTADHGDTGFTPLANPEPGAWGDFAAIRRFFHEQAVDDEHWYAFVPRNFSAQTGLTAARIAELVEAEGARDAYTFFPRTIDSAGYLNLFVQGERLLPGVAGTARDFLDGIGLALDPDHFVPAWQNNVCNGFVLARPVFWRTWFDLAEPLYQAADQESGALADKLNRTAPVGEPVSAKFLLAERLASLVLALDQQLQVWHCPAVLMPKAQQVSEQDLAALDGLRASYVESGSPTVRSRFEAIGVRLLRELRKAPARPPSAVAAEQQRAAQPVPAPVAPAPAPLQEAALPFGLKLAGVTPAAADDAAAQAARGELVFGCMTHVPLPVKFPDFVLPIYLGEAQHEGALNLRDLAPEWVPYHPIVGGMLGNFALRNLILRDYPRVRRVGVCMYRKFVSRERISGVPAEDNWMMDVISDKEFAQQSLDQMLEPGSQDFIVGKTCGFSLGGASAGYLSHYSQAHHAEDLLRYAAAAIELGVFDKAEAEAFFSEKIFFMGGVELGVFPAEFWLRAIGQIEAVTWYCVQRYDTRREGYQTRAWAFCAERLGSFLLLRELRGRYGEPAYERFFGQLNLITKGDQKQYVPSH</sequence>
<gene>
    <name evidence="2" type="ORF">GAK35_02074</name>
</gene>
<dbReference type="AlphaFoldDB" id="A0A7V8JU45"/>
<feature type="region of interest" description="Disordered" evidence="1">
    <location>
        <begin position="264"/>
        <end position="285"/>
    </location>
</feature>
<name>A0A7V8JU45_9BURK</name>
<dbReference type="Proteomes" id="UP000462435">
    <property type="component" value="Unassembled WGS sequence"/>
</dbReference>